<dbReference type="InterPro" id="IPR035919">
    <property type="entry name" value="EAL_sf"/>
</dbReference>
<dbReference type="InterPro" id="IPR043128">
    <property type="entry name" value="Rev_trsase/Diguanyl_cyclase"/>
</dbReference>
<dbReference type="EMBL" id="JXYA01000053">
    <property type="protein sequence ID" value="KJZ06266.1"/>
    <property type="molecule type" value="Genomic_DNA"/>
</dbReference>
<accession>A0A0F4QF57</accession>
<dbReference type="GO" id="GO:0071111">
    <property type="term" value="F:cyclic-guanylate-specific phosphodiesterase activity"/>
    <property type="evidence" value="ECO:0007669"/>
    <property type="project" value="InterPro"/>
</dbReference>
<dbReference type="RefSeq" id="WP_046006704.1">
    <property type="nucleotide sequence ID" value="NZ_JXYA01000053.1"/>
</dbReference>
<dbReference type="InterPro" id="IPR029787">
    <property type="entry name" value="Nucleotide_cyclase"/>
</dbReference>
<dbReference type="CDD" id="cd01948">
    <property type="entry name" value="EAL"/>
    <property type="match status" value="1"/>
</dbReference>
<dbReference type="SMART" id="SM00052">
    <property type="entry name" value="EAL"/>
    <property type="match status" value="1"/>
</dbReference>
<dbReference type="AlphaFoldDB" id="A0A0F4QF57"/>
<protein>
    <submittedName>
        <fullName evidence="4">Diguanylate phosphodiesterase</fullName>
    </submittedName>
</protein>
<evidence type="ECO:0000313" key="5">
    <source>
        <dbReference type="Proteomes" id="UP000033452"/>
    </source>
</evidence>
<organism evidence="4 5">
    <name type="scientific">Pseudoalteromonas rubra</name>
    <dbReference type="NCBI Taxonomy" id="43658"/>
    <lineage>
        <taxon>Bacteria</taxon>
        <taxon>Pseudomonadati</taxon>
        <taxon>Pseudomonadota</taxon>
        <taxon>Gammaproteobacteria</taxon>
        <taxon>Alteromonadales</taxon>
        <taxon>Pseudoalteromonadaceae</taxon>
        <taxon>Pseudoalteromonas</taxon>
    </lineage>
</organism>
<evidence type="ECO:0000313" key="4">
    <source>
        <dbReference type="EMBL" id="KJZ06266.1"/>
    </source>
</evidence>
<dbReference type="NCBIfam" id="TIGR00254">
    <property type="entry name" value="GGDEF"/>
    <property type="match status" value="1"/>
</dbReference>
<feature type="transmembrane region" description="Helical" evidence="1">
    <location>
        <begin position="134"/>
        <end position="156"/>
    </location>
</feature>
<keyword evidence="1" id="KW-0472">Membrane</keyword>
<dbReference type="SMART" id="SM00267">
    <property type="entry name" value="GGDEF"/>
    <property type="match status" value="1"/>
</dbReference>
<keyword evidence="1" id="KW-0812">Transmembrane</keyword>
<comment type="caution">
    <text evidence="4">The sequence shown here is derived from an EMBL/GenBank/DDBJ whole genome shotgun (WGS) entry which is preliminary data.</text>
</comment>
<dbReference type="OrthoDB" id="5894408at2"/>
<proteinExistence type="predicted"/>
<sequence length="647" mass="72991">MAGFKKLIFLQLISWIVFSALGSFLVASSFDNAVSRAQQNAQSMVSNYIQEKTMADVTPEHIRLSLGSGNVFSSFIVRDFAGQTVLNINTQSEMPVLAGVIANAMNSVRPQFAVNKSKDIKIEFLINVQSQAQLLQQAMIFMIIISALMAFIPIFYMKTIYRKLNRNVSMTVADAVDIYITQNQVSESIDQDFNTNKVAELGAELAPSFNRLAHFLKSKQEDIKSAAQSIKQEAYKDVVTGLGNRNMFVEYYEHQIESASDKSFGSLAMIRCSELQMINQTRGYQKGDLYIKGIADIVKHVSGTYTGSQVFRLNSSDFAVILPNIPSKEAERFGETLQARFTQYQQNQELSSVANTGIVPYESGKPLGELLSVVDNAMSMAQSKQANAWHLQRETDLVNNVGAGFGNQNWRRVIREVIESRRVMLMMQNIMPIGKNVKAYAEIQARFKTEDGQMLPTASFLAMAEKLEMAVEIDQLIIDTSIEMIKSRNFNEKFFGINVTASSAHSDQFVIWLERRLLKEANLSSKLIFEVSEFGLQQNIKASKRFIDMVHRVGARITVERFGVGLTSFKFFRDLKPDFIKMDASYTRGLEEDKNNQYFMRLMVDLAHRIGVSVFAEGVESQEEKHIVETLCLDGVQGYYIEKPKEI</sequence>
<dbReference type="InterPro" id="IPR000160">
    <property type="entry name" value="GGDEF_dom"/>
</dbReference>
<gene>
    <name evidence="4" type="ORF">TW77_19800</name>
</gene>
<dbReference type="InterPro" id="IPR050706">
    <property type="entry name" value="Cyclic-di-GMP_PDE-like"/>
</dbReference>
<dbReference type="PATRIC" id="fig|43658.5.peg.4185"/>
<dbReference type="Pfam" id="PF00990">
    <property type="entry name" value="GGDEF"/>
    <property type="match status" value="1"/>
</dbReference>
<dbReference type="Proteomes" id="UP000033452">
    <property type="component" value="Unassembled WGS sequence"/>
</dbReference>
<feature type="domain" description="GGDEF" evidence="3">
    <location>
        <begin position="263"/>
        <end position="394"/>
    </location>
</feature>
<dbReference type="InterPro" id="IPR001633">
    <property type="entry name" value="EAL_dom"/>
</dbReference>
<evidence type="ECO:0000259" key="3">
    <source>
        <dbReference type="PROSITE" id="PS50887"/>
    </source>
</evidence>
<dbReference type="PANTHER" id="PTHR33121">
    <property type="entry name" value="CYCLIC DI-GMP PHOSPHODIESTERASE PDEF"/>
    <property type="match status" value="1"/>
</dbReference>
<feature type="domain" description="EAL" evidence="2">
    <location>
        <begin position="407"/>
        <end position="647"/>
    </location>
</feature>
<keyword evidence="5" id="KW-1185">Reference proteome</keyword>
<reference evidence="4 5" key="1">
    <citation type="journal article" date="2015" name="BMC Genomics">
        <title>Genome mining reveals unlocked bioactive potential of marine Gram-negative bacteria.</title>
        <authorList>
            <person name="Machado H."/>
            <person name="Sonnenschein E.C."/>
            <person name="Melchiorsen J."/>
            <person name="Gram L."/>
        </authorList>
    </citation>
    <scope>NUCLEOTIDE SEQUENCE [LARGE SCALE GENOMIC DNA]</scope>
    <source>
        <strain evidence="4 5">S2471</strain>
    </source>
</reference>
<dbReference type="PROSITE" id="PS50887">
    <property type="entry name" value="GGDEF"/>
    <property type="match status" value="1"/>
</dbReference>
<dbReference type="Pfam" id="PF00563">
    <property type="entry name" value="EAL"/>
    <property type="match status" value="1"/>
</dbReference>
<evidence type="ECO:0000259" key="2">
    <source>
        <dbReference type="PROSITE" id="PS50883"/>
    </source>
</evidence>
<keyword evidence="1" id="KW-1133">Transmembrane helix</keyword>
<name>A0A0F4QF57_9GAMM</name>
<dbReference type="Gene3D" id="3.20.20.450">
    <property type="entry name" value="EAL domain"/>
    <property type="match status" value="1"/>
</dbReference>
<dbReference type="SUPFAM" id="SSF55073">
    <property type="entry name" value="Nucleotide cyclase"/>
    <property type="match status" value="1"/>
</dbReference>
<dbReference type="SUPFAM" id="SSF141868">
    <property type="entry name" value="EAL domain-like"/>
    <property type="match status" value="1"/>
</dbReference>
<dbReference type="PANTHER" id="PTHR33121:SF79">
    <property type="entry name" value="CYCLIC DI-GMP PHOSPHODIESTERASE PDED-RELATED"/>
    <property type="match status" value="1"/>
</dbReference>
<evidence type="ECO:0000256" key="1">
    <source>
        <dbReference type="SAM" id="Phobius"/>
    </source>
</evidence>
<dbReference type="PROSITE" id="PS50883">
    <property type="entry name" value="EAL"/>
    <property type="match status" value="1"/>
</dbReference>
<dbReference type="Gene3D" id="3.30.70.270">
    <property type="match status" value="1"/>
</dbReference>